<accession>A0AAT9HVC1</accession>
<proteinExistence type="predicted"/>
<dbReference type="AlphaFoldDB" id="A0AAT9HVC1"/>
<evidence type="ECO:0008006" key="2">
    <source>
        <dbReference type="Google" id="ProtNLM"/>
    </source>
</evidence>
<name>A0AAT9HVC1_9ACTN</name>
<evidence type="ECO:0000313" key="1">
    <source>
        <dbReference type="EMBL" id="BFO21563.1"/>
    </source>
</evidence>
<reference evidence="1" key="2">
    <citation type="submission" date="2024-07" db="EMBL/GenBank/DDBJ databases">
        <title>Streptomyces haneummycinica sp. nov., a new antibiotic-producing actinobacterium isolated from marine sediment.</title>
        <authorList>
            <person name="Uemura M."/>
            <person name="Hamada M."/>
            <person name="Hirano S."/>
            <person name="Kobayashi K."/>
            <person name="Ohshiro T."/>
            <person name="Kobayashi T."/>
            <person name="Terahara T."/>
        </authorList>
    </citation>
    <scope>NUCLEOTIDE SEQUENCE</scope>
    <source>
        <strain evidence="1">KM77-8</strain>
    </source>
</reference>
<protein>
    <recommendedName>
        <fullName evidence="2">DUF5666 domain-containing protein</fullName>
    </recommendedName>
</protein>
<gene>
    <name evidence="1" type="ORF">SHKM778_79510</name>
</gene>
<sequence>MKPGTGGTGTGTGTGTVSVSVSGDVSVAEGRAFVGRVRLVNACGTVAGPGNGAIEKVAP</sequence>
<reference evidence="1" key="1">
    <citation type="submission" date="2024-06" db="EMBL/GenBank/DDBJ databases">
        <authorList>
            <consortium name="consrtm"/>
            <person name="Uemura M."/>
            <person name="Terahara T."/>
        </authorList>
    </citation>
    <scope>NUCLEOTIDE SEQUENCE</scope>
    <source>
        <strain evidence="1">KM77-8</strain>
    </source>
</reference>
<organism evidence="1">
    <name type="scientific">Streptomyces haneummycinicus</name>
    <dbReference type="NCBI Taxonomy" id="3074435"/>
    <lineage>
        <taxon>Bacteria</taxon>
        <taxon>Bacillati</taxon>
        <taxon>Actinomycetota</taxon>
        <taxon>Actinomycetes</taxon>
        <taxon>Kitasatosporales</taxon>
        <taxon>Streptomycetaceae</taxon>
        <taxon>Streptomyces</taxon>
    </lineage>
</organism>
<dbReference type="EMBL" id="AP035768">
    <property type="protein sequence ID" value="BFO21563.1"/>
    <property type="molecule type" value="Genomic_DNA"/>
</dbReference>